<name>A0A3L6NDB8_FUSOX</name>
<protein>
    <submittedName>
        <fullName evidence="1">Uncharacterized protein</fullName>
    </submittedName>
</protein>
<dbReference type="Proteomes" id="UP000270866">
    <property type="component" value="Chromosome 9"/>
</dbReference>
<sequence>MLYELYVSSEQEEGGRQDSFPHSWPIFVTVLGHLTRRIRASELRAWFNFPNEVRQGGTAFKDCFEANVGDNMDTFRSYIRGDLETWGPASATTKRAVEM</sequence>
<evidence type="ECO:0000313" key="2">
    <source>
        <dbReference type="Proteomes" id="UP000270866"/>
    </source>
</evidence>
<gene>
    <name evidence="1" type="ORF">BFJ65_g11771</name>
</gene>
<evidence type="ECO:0000313" key="1">
    <source>
        <dbReference type="EMBL" id="RKK15231.1"/>
    </source>
</evidence>
<reference evidence="1 2" key="1">
    <citation type="journal article" date="2018" name="Sci. Rep.">
        <title>Characterisation of pathogen-specific regions and novel effector candidates in Fusarium oxysporum f. sp. cepae.</title>
        <authorList>
            <person name="Armitage A.D."/>
            <person name="Taylor A."/>
            <person name="Sobczyk M.K."/>
            <person name="Baxter L."/>
            <person name="Greenfield B.P."/>
            <person name="Bates H.J."/>
            <person name="Wilson F."/>
            <person name="Jackson A.C."/>
            <person name="Ott S."/>
            <person name="Harrison R.J."/>
            <person name="Clarkson J.P."/>
        </authorList>
    </citation>
    <scope>NUCLEOTIDE SEQUENCE [LARGE SCALE GENOMIC DNA]</scope>
    <source>
        <strain evidence="1 2">FoC_Fus2</strain>
    </source>
</reference>
<comment type="caution">
    <text evidence="1">The sequence shown here is derived from an EMBL/GenBank/DDBJ whole genome shotgun (WGS) entry which is preliminary data.</text>
</comment>
<dbReference type="AlphaFoldDB" id="A0A3L6NDB8"/>
<organism evidence="1 2">
    <name type="scientific">Fusarium oxysporum f. sp. cepae</name>
    <dbReference type="NCBI Taxonomy" id="396571"/>
    <lineage>
        <taxon>Eukaryota</taxon>
        <taxon>Fungi</taxon>
        <taxon>Dikarya</taxon>
        <taxon>Ascomycota</taxon>
        <taxon>Pezizomycotina</taxon>
        <taxon>Sordariomycetes</taxon>
        <taxon>Hypocreomycetidae</taxon>
        <taxon>Hypocreales</taxon>
        <taxon>Nectriaceae</taxon>
        <taxon>Fusarium</taxon>
        <taxon>Fusarium oxysporum species complex</taxon>
    </lineage>
</organism>
<proteinExistence type="predicted"/>
<dbReference type="EMBL" id="MRCU01000007">
    <property type="protein sequence ID" value="RKK15231.1"/>
    <property type="molecule type" value="Genomic_DNA"/>
</dbReference>
<accession>A0A3L6NDB8</accession>